<dbReference type="GO" id="GO:0070967">
    <property type="term" value="F:coenzyme F420 binding"/>
    <property type="evidence" value="ECO:0007669"/>
    <property type="project" value="TreeGrafter"/>
</dbReference>
<feature type="region of interest" description="Disordered" evidence="2">
    <location>
        <begin position="1"/>
        <end position="50"/>
    </location>
</feature>
<dbReference type="AlphaFoldDB" id="A0A6G9GTK6"/>
<reference evidence="3 4" key="1">
    <citation type="submission" date="2020-03" db="EMBL/GenBank/DDBJ databases">
        <title>A novel species.</title>
        <authorList>
            <person name="Gao J."/>
        </authorList>
    </citation>
    <scope>NUCLEOTIDE SEQUENCE [LARGE SCALE GENOMIC DNA]</scope>
    <source>
        <strain evidence="3 4">QMT-12</strain>
    </source>
</reference>
<proteinExistence type="predicted"/>
<dbReference type="InterPro" id="IPR012349">
    <property type="entry name" value="Split_barrel_FMN-bd"/>
</dbReference>
<keyword evidence="4" id="KW-1185">Reference proteome</keyword>
<dbReference type="GO" id="GO:0005829">
    <property type="term" value="C:cytosol"/>
    <property type="evidence" value="ECO:0007669"/>
    <property type="project" value="TreeGrafter"/>
</dbReference>
<dbReference type="Gene3D" id="2.30.110.10">
    <property type="entry name" value="Electron Transport, Fmn-binding Protein, Chain A"/>
    <property type="match status" value="1"/>
</dbReference>
<evidence type="ECO:0000256" key="1">
    <source>
        <dbReference type="ARBA" id="ARBA00023002"/>
    </source>
</evidence>
<dbReference type="PANTHER" id="PTHR35176">
    <property type="entry name" value="HEME OXYGENASE HI_0854-RELATED"/>
    <property type="match status" value="1"/>
</dbReference>
<name>A0A6G9GTK6_9ACTN</name>
<evidence type="ECO:0000313" key="3">
    <source>
        <dbReference type="EMBL" id="QIQ01351.1"/>
    </source>
</evidence>
<protein>
    <submittedName>
        <fullName evidence="3">PPOX class F420-dependent oxidoreductase</fullName>
        <ecNumber evidence="3">1.-.-.-</ecNumber>
    </submittedName>
</protein>
<keyword evidence="1 3" id="KW-0560">Oxidoreductase</keyword>
<organism evidence="3 4">
    <name type="scientific">Streptomyces liangshanensis</name>
    <dbReference type="NCBI Taxonomy" id="2717324"/>
    <lineage>
        <taxon>Bacteria</taxon>
        <taxon>Bacillati</taxon>
        <taxon>Actinomycetota</taxon>
        <taxon>Actinomycetes</taxon>
        <taxon>Kitasatosporales</taxon>
        <taxon>Streptomycetaceae</taxon>
        <taxon>Streptomyces</taxon>
    </lineage>
</organism>
<dbReference type="EC" id="1.-.-.-" evidence="3"/>
<dbReference type="PANTHER" id="PTHR35176:SF11">
    <property type="entry name" value="PYRIDOXAMINE 5'-PHOSPHATE OXIDASE FAMILY PROTEIN"/>
    <property type="match status" value="1"/>
</dbReference>
<feature type="compositionally biased region" description="Low complexity" evidence="2">
    <location>
        <begin position="1"/>
        <end position="13"/>
    </location>
</feature>
<evidence type="ECO:0000313" key="4">
    <source>
        <dbReference type="Proteomes" id="UP000501179"/>
    </source>
</evidence>
<sequence>MLDSRPPVRIPRPVSRHPWDHGEQNDVRTHPEHRPRRHTPSTTGRDVVTTTDPTALERLASGKYLLVTTFRRDGRHVPTPVWVIRDGDALGIWTVADSGKAKRIRNRSDVLVGACDIRGNPSGEQVPGRAVFVDGPQTKRYRGLVGRKYGLAGRLTVLGSRLRRGSEGSVGIRITLD</sequence>
<dbReference type="NCBIfam" id="TIGR03666">
    <property type="entry name" value="Rv2061_F420"/>
    <property type="match status" value="1"/>
</dbReference>
<feature type="compositionally biased region" description="Basic and acidic residues" evidence="2">
    <location>
        <begin position="17"/>
        <end position="32"/>
    </location>
</feature>
<accession>A0A6G9GTK6</accession>
<dbReference type="EMBL" id="CP050177">
    <property type="protein sequence ID" value="QIQ01351.1"/>
    <property type="molecule type" value="Genomic_DNA"/>
</dbReference>
<dbReference type="InterPro" id="IPR052019">
    <property type="entry name" value="F420H2_bilvrd_red/Heme_oxyg"/>
</dbReference>
<dbReference type="GO" id="GO:0016627">
    <property type="term" value="F:oxidoreductase activity, acting on the CH-CH group of donors"/>
    <property type="evidence" value="ECO:0007669"/>
    <property type="project" value="TreeGrafter"/>
</dbReference>
<gene>
    <name evidence="3" type="ORF">HA039_02720</name>
</gene>
<dbReference type="Proteomes" id="UP000501179">
    <property type="component" value="Chromosome"/>
</dbReference>
<dbReference type="KEGG" id="slia:HA039_02720"/>
<dbReference type="SUPFAM" id="SSF50475">
    <property type="entry name" value="FMN-binding split barrel"/>
    <property type="match status" value="1"/>
</dbReference>
<evidence type="ECO:0000256" key="2">
    <source>
        <dbReference type="SAM" id="MobiDB-lite"/>
    </source>
</evidence>
<dbReference type="InterPro" id="IPR019965">
    <property type="entry name" value="PPOX_F420-dep_Rv2061_put"/>
</dbReference>